<keyword evidence="3" id="KW-1185">Reference proteome</keyword>
<dbReference type="eggNOG" id="COG1639">
    <property type="taxonomic scope" value="Bacteria"/>
</dbReference>
<dbReference type="PANTHER" id="PTHR33525:SF3">
    <property type="entry name" value="RIBONUCLEASE Y"/>
    <property type="match status" value="1"/>
</dbReference>
<reference evidence="2 3" key="1">
    <citation type="submission" date="2010-08" db="EMBL/GenBank/DDBJ databases">
        <title>Complete sequence of Gallionella capsiferriformans ES-2.</title>
        <authorList>
            <consortium name="US DOE Joint Genome Institute"/>
            <person name="Lucas S."/>
            <person name="Copeland A."/>
            <person name="Lapidus A."/>
            <person name="Cheng J.-F."/>
            <person name="Bruce D."/>
            <person name="Goodwin L."/>
            <person name="Pitluck S."/>
            <person name="Chertkov O."/>
            <person name="Davenport K.W."/>
            <person name="Detter J.C."/>
            <person name="Han C."/>
            <person name="Tapia R."/>
            <person name="Land M."/>
            <person name="Hauser L."/>
            <person name="Chang Y.-J."/>
            <person name="Jeffries C."/>
            <person name="Kyrpides N."/>
            <person name="Ivanova N."/>
            <person name="Mikhailova N."/>
            <person name="Shelobolina E.S."/>
            <person name="Picardal F."/>
            <person name="Roden E."/>
            <person name="Emerson D."/>
            <person name="Woyke T."/>
        </authorList>
    </citation>
    <scope>NUCLEOTIDE SEQUENCE [LARGE SCALE GENOMIC DNA]</scope>
    <source>
        <strain evidence="2 3">ES-2</strain>
    </source>
</reference>
<evidence type="ECO:0000313" key="3">
    <source>
        <dbReference type="Proteomes" id="UP000001235"/>
    </source>
</evidence>
<dbReference type="Gene3D" id="1.10.3210.10">
    <property type="entry name" value="Hypothetical protein af1432"/>
    <property type="match status" value="1"/>
</dbReference>
<dbReference type="KEGG" id="gca:Galf_2076"/>
<evidence type="ECO:0000259" key="1">
    <source>
        <dbReference type="PROSITE" id="PS51833"/>
    </source>
</evidence>
<dbReference type="NCBIfam" id="TIGR00277">
    <property type="entry name" value="HDIG"/>
    <property type="match status" value="1"/>
</dbReference>
<dbReference type="EMBL" id="CP002159">
    <property type="protein sequence ID" value="ADL56081.1"/>
    <property type="molecule type" value="Genomic_DNA"/>
</dbReference>
<dbReference type="CDD" id="cd00077">
    <property type="entry name" value="HDc"/>
    <property type="match status" value="1"/>
</dbReference>
<keyword evidence="2" id="KW-0378">Hydrolase</keyword>
<dbReference type="RefSeq" id="WP_013294013.1">
    <property type="nucleotide sequence ID" value="NC_014394.1"/>
</dbReference>
<dbReference type="InterPro" id="IPR006675">
    <property type="entry name" value="HDIG_dom"/>
</dbReference>
<sequence length="291" mass="31896">MITEHAKHWLTQALANIDALPAMPAIALKLMALKLDSAAGEAQLMTLVEQDPQISAKLISLANSPSIGLARKVCSVGEASVLLGLDRVKAVALGIAVISNFPQLPGSQNFAPQDLWLHSLTIAIAMHTLSLSMPEHLRPQHDQIYLAGLLHDIGYMAIHYLDNAASNELHHQLRLQPKRPVMEIELQTLGASHCYIGAQLARQWSLPEEIVTVLGYHHDPYVDQIAANNPLVRLVNLAEKLLPNFGITEYCGNEIGEHEWRALGIAPEKADELRDNINELAIQAAQIADVF</sequence>
<name>D9SHZ1_GALCS</name>
<accession>D9SHZ1</accession>
<dbReference type="STRING" id="395494.Galf_2076"/>
<dbReference type="GO" id="GO:0016787">
    <property type="term" value="F:hydrolase activity"/>
    <property type="evidence" value="ECO:0007669"/>
    <property type="project" value="UniProtKB-KW"/>
</dbReference>
<protein>
    <submittedName>
        <fullName evidence="2">Metal dependent phosphohydrolase</fullName>
    </submittedName>
</protein>
<gene>
    <name evidence="2" type="ordered locus">Galf_2076</name>
</gene>
<dbReference type="AlphaFoldDB" id="D9SHZ1"/>
<dbReference type="InterPro" id="IPR003607">
    <property type="entry name" value="HD/PDEase_dom"/>
</dbReference>
<dbReference type="HOGENOM" id="CLU_048246_4_0_4"/>
<dbReference type="PANTHER" id="PTHR33525">
    <property type="match status" value="1"/>
</dbReference>
<dbReference type="PROSITE" id="PS51833">
    <property type="entry name" value="HDOD"/>
    <property type="match status" value="1"/>
</dbReference>
<proteinExistence type="predicted"/>
<feature type="domain" description="HDOD" evidence="1">
    <location>
        <begin position="20"/>
        <end position="220"/>
    </location>
</feature>
<dbReference type="OrthoDB" id="9797768at2"/>
<dbReference type="InterPro" id="IPR013976">
    <property type="entry name" value="HDOD"/>
</dbReference>
<dbReference type="SUPFAM" id="SSF109604">
    <property type="entry name" value="HD-domain/PDEase-like"/>
    <property type="match status" value="1"/>
</dbReference>
<evidence type="ECO:0000313" key="2">
    <source>
        <dbReference type="EMBL" id="ADL56081.1"/>
    </source>
</evidence>
<dbReference type="Pfam" id="PF08668">
    <property type="entry name" value="HDOD"/>
    <property type="match status" value="1"/>
</dbReference>
<dbReference type="InterPro" id="IPR052340">
    <property type="entry name" value="RNase_Y/CdgJ"/>
</dbReference>
<dbReference type="Proteomes" id="UP000001235">
    <property type="component" value="Chromosome"/>
</dbReference>
<organism evidence="2 3">
    <name type="scientific">Gallionella capsiferriformans (strain ES-2)</name>
    <name type="common">Gallionella ferruginea capsiferriformans (strain ES-2)</name>
    <dbReference type="NCBI Taxonomy" id="395494"/>
    <lineage>
        <taxon>Bacteria</taxon>
        <taxon>Pseudomonadati</taxon>
        <taxon>Pseudomonadota</taxon>
        <taxon>Betaproteobacteria</taxon>
        <taxon>Nitrosomonadales</taxon>
        <taxon>Gallionellaceae</taxon>
        <taxon>Gallionella</taxon>
    </lineage>
</organism>